<accession>A0AAU6WD00</accession>
<gene>
    <name evidence="2" type="ORF">QMQ05_15020</name>
</gene>
<feature type="transmembrane region" description="Helical" evidence="1">
    <location>
        <begin position="47"/>
        <end position="65"/>
    </location>
</feature>
<dbReference type="Proteomes" id="UP001486888">
    <property type="component" value="Chromosome"/>
</dbReference>
<dbReference type="RefSeq" id="WP_141686315.1">
    <property type="nucleotide sequence ID" value="NZ_CP125942.1"/>
</dbReference>
<evidence type="ECO:0000313" key="3">
    <source>
        <dbReference type="Proteomes" id="UP001486888"/>
    </source>
</evidence>
<feature type="transmembrane region" description="Helical" evidence="1">
    <location>
        <begin position="20"/>
        <end position="41"/>
    </location>
</feature>
<name>A0AAU6WD00_9MICC</name>
<dbReference type="AlphaFoldDB" id="A0AAU6WD00"/>
<dbReference type="EMBL" id="CP125942">
    <property type="protein sequence ID" value="XAO45639.1"/>
    <property type="molecule type" value="Genomic_DNA"/>
</dbReference>
<sequence length="86" mass="9035">MKGTGMQENQAGKSGHRPGLWLMVVGGLLAVGFAIYAVLAAPDSTSGPLWIVVGWGALVFLYGLYRMIRGRSSIDHRAGGTDANGM</sequence>
<evidence type="ECO:0000256" key="1">
    <source>
        <dbReference type="SAM" id="Phobius"/>
    </source>
</evidence>
<proteinExistence type="predicted"/>
<evidence type="ECO:0000313" key="2">
    <source>
        <dbReference type="EMBL" id="XAO45639.1"/>
    </source>
</evidence>
<reference evidence="2 3" key="1">
    <citation type="submission" date="2023-05" db="EMBL/GenBank/DDBJ databases">
        <title>Glutamicibacter sp. B1, complete genome.</title>
        <authorList>
            <person name="Long Y.H."/>
            <person name="Fang T."/>
            <person name="Li X.Y."/>
        </authorList>
    </citation>
    <scope>NUCLEOTIDE SEQUENCE [LARGE SCALE GENOMIC DNA]</scope>
    <source>
        <strain evidence="2 3">B1</strain>
    </source>
</reference>
<keyword evidence="1" id="KW-0472">Membrane</keyword>
<dbReference type="KEGG" id="gey:QMQ05_15020"/>
<protein>
    <recommendedName>
        <fullName evidence="4">DUF2530 domain-containing protein</fullName>
    </recommendedName>
</protein>
<keyword evidence="1" id="KW-0812">Transmembrane</keyword>
<keyword evidence="1" id="KW-1133">Transmembrane helix</keyword>
<organism evidence="2 3">
    <name type="scientific">Glutamicibacter ectropisis</name>
    <dbReference type="NCBI Taxonomy" id="3046593"/>
    <lineage>
        <taxon>Bacteria</taxon>
        <taxon>Bacillati</taxon>
        <taxon>Actinomycetota</taxon>
        <taxon>Actinomycetes</taxon>
        <taxon>Micrococcales</taxon>
        <taxon>Micrococcaceae</taxon>
        <taxon>Glutamicibacter</taxon>
    </lineage>
</organism>
<keyword evidence="3" id="KW-1185">Reference proteome</keyword>
<evidence type="ECO:0008006" key="4">
    <source>
        <dbReference type="Google" id="ProtNLM"/>
    </source>
</evidence>